<accession>A0A9D2EMS1</accession>
<evidence type="ECO:0000313" key="2">
    <source>
        <dbReference type="EMBL" id="HIZ40377.1"/>
    </source>
</evidence>
<gene>
    <name evidence="2" type="ORF">H9968_10750</name>
</gene>
<sequence>MMGVMEKLLSEERDEGRLEGRQEGKTDTLVQLVCEGILTISDAAARLSMSEEQFRRLMDERK</sequence>
<dbReference type="AlphaFoldDB" id="A0A9D2EMS1"/>
<evidence type="ECO:0000313" key="3">
    <source>
        <dbReference type="Proteomes" id="UP000824049"/>
    </source>
</evidence>
<name>A0A9D2EMS1_9FIRM</name>
<protein>
    <submittedName>
        <fullName evidence="2">Resolvase</fullName>
    </submittedName>
</protein>
<feature type="region of interest" description="Disordered" evidence="1">
    <location>
        <begin position="1"/>
        <end position="22"/>
    </location>
</feature>
<organism evidence="2 3">
    <name type="scientific">Candidatus Anaerobutyricum stercoris</name>
    <dbReference type="NCBI Taxonomy" id="2838457"/>
    <lineage>
        <taxon>Bacteria</taxon>
        <taxon>Bacillati</taxon>
        <taxon>Bacillota</taxon>
        <taxon>Clostridia</taxon>
        <taxon>Lachnospirales</taxon>
        <taxon>Lachnospiraceae</taxon>
        <taxon>Anaerobutyricum</taxon>
    </lineage>
</organism>
<proteinExistence type="predicted"/>
<dbReference type="Proteomes" id="UP000824049">
    <property type="component" value="Unassembled WGS sequence"/>
</dbReference>
<reference evidence="2" key="2">
    <citation type="submission" date="2021-04" db="EMBL/GenBank/DDBJ databases">
        <authorList>
            <person name="Gilroy R."/>
        </authorList>
    </citation>
    <scope>NUCLEOTIDE SEQUENCE</scope>
    <source>
        <strain evidence="2">CHK179-28034</strain>
    </source>
</reference>
<comment type="caution">
    <text evidence="2">The sequence shown here is derived from an EMBL/GenBank/DDBJ whole genome shotgun (WGS) entry which is preliminary data.</text>
</comment>
<reference evidence="2" key="1">
    <citation type="journal article" date="2021" name="PeerJ">
        <title>Extensive microbial diversity within the chicken gut microbiome revealed by metagenomics and culture.</title>
        <authorList>
            <person name="Gilroy R."/>
            <person name="Ravi A."/>
            <person name="Getino M."/>
            <person name="Pursley I."/>
            <person name="Horton D.L."/>
            <person name="Alikhan N.F."/>
            <person name="Baker D."/>
            <person name="Gharbi K."/>
            <person name="Hall N."/>
            <person name="Watson M."/>
            <person name="Adriaenssens E.M."/>
            <person name="Foster-Nyarko E."/>
            <person name="Jarju S."/>
            <person name="Secka A."/>
            <person name="Antonio M."/>
            <person name="Oren A."/>
            <person name="Chaudhuri R.R."/>
            <person name="La Ragione R."/>
            <person name="Hildebrand F."/>
            <person name="Pallen M.J."/>
        </authorList>
    </citation>
    <scope>NUCLEOTIDE SEQUENCE</scope>
    <source>
        <strain evidence="2">CHK179-28034</strain>
    </source>
</reference>
<feature type="compositionally biased region" description="Basic and acidic residues" evidence="1">
    <location>
        <begin position="8"/>
        <end position="22"/>
    </location>
</feature>
<evidence type="ECO:0000256" key="1">
    <source>
        <dbReference type="SAM" id="MobiDB-lite"/>
    </source>
</evidence>
<dbReference type="EMBL" id="DXBR01000098">
    <property type="protein sequence ID" value="HIZ40377.1"/>
    <property type="molecule type" value="Genomic_DNA"/>
</dbReference>